<keyword evidence="1" id="KW-0805">Transcription regulation</keyword>
<dbReference type="SMART" id="SM00345">
    <property type="entry name" value="HTH_GNTR"/>
    <property type="match status" value="1"/>
</dbReference>
<evidence type="ECO:0000256" key="1">
    <source>
        <dbReference type="ARBA" id="ARBA00023015"/>
    </source>
</evidence>
<dbReference type="Pfam" id="PF07729">
    <property type="entry name" value="FCD"/>
    <property type="match status" value="1"/>
</dbReference>
<dbReference type="GeneID" id="83005197"/>
<dbReference type="Gene3D" id="1.10.10.10">
    <property type="entry name" value="Winged helix-like DNA-binding domain superfamily/Winged helix DNA-binding domain"/>
    <property type="match status" value="1"/>
</dbReference>
<evidence type="ECO:0000259" key="4">
    <source>
        <dbReference type="PROSITE" id="PS50949"/>
    </source>
</evidence>
<dbReference type="STRING" id="1776384.GCA_900086585_02876"/>
<evidence type="ECO:0000313" key="6">
    <source>
        <dbReference type="Proteomes" id="UP000284841"/>
    </source>
</evidence>
<protein>
    <submittedName>
        <fullName evidence="5">FadR family transcriptional regulator</fullName>
    </submittedName>
</protein>
<dbReference type="InterPro" id="IPR008920">
    <property type="entry name" value="TF_FadR/GntR_C"/>
</dbReference>
<comment type="caution">
    <text evidence="5">The sequence shown here is derived from an EMBL/GenBank/DDBJ whole genome shotgun (WGS) entry which is preliminary data.</text>
</comment>
<dbReference type="InterPro" id="IPR036390">
    <property type="entry name" value="WH_DNA-bd_sf"/>
</dbReference>
<evidence type="ECO:0000256" key="2">
    <source>
        <dbReference type="ARBA" id="ARBA00023125"/>
    </source>
</evidence>
<dbReference type="GO" id="GO:0003700">
    <property type="term" value="F:DNA-binding transcription factor activity"/>
    <property type="evidence" value="ECO:0007669"/>
    <property type="project" value="InterPro"/>
</dbReference>
<dbReference type="CDD" id="cd07377">
    <property type="entry name" value="WHTH_GntR"/>
    <property type="match status" value="1"/>
</dbReference>
<sequence>MEKRDDKNLSNVVIRKVQEMILSGELQEGDKLPPEREMTQRLGIGRPALREGLKSLEMLGLVERRHGLGNFIINKVQASYFEPLSLSFMLNHGTESEIFEMRSCLETYTAAKAAEIATPSDIRSLRAIAQQMVSARTPSEKASFDRNLHFEIVRITGNMLMYNIMENVSYLIDRFFEKSVQLSYFKGDSIENIYKEHEEIISALERHDSKAAAAAMEKHLGNIKIAYL</sequence>
<proteinExistence type="predicted"/>
<dbReference type="PROSITE" id="PS50949">
    <property type="entry name" value="HTH_GNTR"/>
    <property type="match status" value="1"/>
</dbReference>
<dbReference type="PANTHER" id="PTHR43537">
    <property type="entry name" value="TRANSCRIPTIONAL REGULATOR, GNTR FAMILY"/>
    <property type="match status" value="1"/>
</dbReference>
<dbReference type="SUPFAM" id="SSF46785">
    <property type="entry name" value="Winged helix' DNA-binding domain"/>
    <property type="match status" value="1"/>
</dbReference>
<dbReference type="SMART" id="SM00895">
    <property type="entry name" value="FCD"/>
    <property type="match status" value="1"/>
</dbReference>
<evidence type="ECO:0000256" key="3">
    <source>
        <dbReference type="ARBA" id="ARBA00023163"/>
    </source>
</evidence>
<dbReference type="GO" id="GO:0003677">
    <property type="term" value="F:DNA binding"/>
    <property type="evidence" value="ECO:0007669"/>
    <property type="project" value="UniProtKB-KW"/>
</dbReference>
<dbReference type="SUPFAM" id="SSF48008">
    <property type="entry name" value="GntR ligand-binding domain-like"/>
    <property type="match status" value="1"/>
</dbReference>
<dbReference type="RefSeq" id="WP_067539930.1">
    <property type="nucleotide sequence ID" value="NZ_AP025567.1"/>
</dbReference>
<reference evidence="5 6" key="1">
    <citation type="submission" date="2018-08" db="EMBL/GenBank/DDBJ databases">
        <title>A genome reference for cultivated species of the human gut microbiota.</title>
        <authorList>
            <person name="Zou Y."/>
            <person name="Xue W."/>
            <person name="Luo G."/>
        </authorList>
    </citation>
    <scope>NUCLEOTIDE SEQUENCE [LARGE SCALE GENOMIC DNA]</scope>
    <source>
        <strain evidence="5 6">AM07-24</strain>
    </source>
</reference>
<dbReference type="InterPro" id="IPR000524">
    <property type="entry name" value="Tscrpt_reg_HTH_GntR"/>
</dbReference>
<dbReference type="Proteomes" id="UP000284841">
    <property type="component" value="Unassembled WGS sequence"/>
</dbReference>
<dbReference type="EMBL" id="QRMS01000001">
    <property type="protein sequence ID" value="RHJ89527.1"/>
    <property type="molecule type" value="Genomic_DNA"/>
</dbReference>
<gene>
    <name evidence="5" type="ORF">DW099_02850</name>
</gene>
<name>A0A415E6V9_9FIRM</name>
<dbReference type="Gene3D" id="1.20.120.530">
    <property type="entry name" value="GntR ligand-binding domain-like"/>
    <property type="match status" value="1"/>
</dbReference>
<dbReference type="Pfam" id="PF00392">
    <property type="entry name" value="GntR"/>
    <property type="match status" value="1"/>
</dbReference>
<dbReference type="OrthoDB" id="1972820at2"/>
<accession>A0A415E6V9</accession>
<dbReference type="InterPro" id="IPR036388">
    <property type="entry name" value="WH-like_DNA-bd_sf"/>
</dbReference>
<dbReference type="InterPro" id="IPR011711">
    <property type="entry name" value="GntR_C"/>
</dbReference>
<dbReference type="PRINTS" id="PR00035">
    <property type="entry name" value="HTHGNTR"/>
</dbReference>
<organism evidence="5 6">
    <name type="scientific">Emergencia timonensis</name>
    <dbReference type="NCBI Taxonomy" id="1776384"/>
    <lineage>
        <taxon>Bacteria</taxon>
        <taxon>Bacillati</taxon>
        <taxon>Bacillota</taxon>
        <taxon>Clostridia</taxon>
        <taxon>Peptostreptococcales</taxon>
        <taxon>Anaerovoracaceae</taxon>
        <taxon>Emergencia</taxon>
    </lineage>
</organism>
<evidence type="ECO:0000313" key="5">
    <source>
        <dbReference type="EMBL" id="RHJ89527.1"/>
    </source>
</evidence>
<keyword evidence="6" id="KW-1185">Reference proteome</keyword>
<feature type="domain" description="HTH gntR-type" evidence="4">
    <location>
        <begin position="7"/>
        <end position="75"/>
    </location>
</feature>
<dbReference type="PANTHER" id="PTHR43537:SF43">
    <property type="entry name" value="GNTR-FAMILY TRANSCRIPTIONAL REGULATOR"/>
    <property type="match status" value="1"/>
</dbReference>
<dbReference type="AlphaFoldDB" id="A0A415E6V9"/>
<keyword evidence="2" id="KW-0238">DNA-binding</keyword>
<keyword evidence="3" id="KW-0804">Transcription</keyword>